<dbReference type="Proteomes" id="UP000256869">
    <property type="component" value="Unassembled WGS sequence"/>
</dbReference>
<dbReference type="AlphaFoldDB" id="A0A3D9HU61"/>
<evidence type="ECO:0000313" key="2">
    <source>
        <dbReference type="Proteomes" id="UP000256869"/>
    </source>
</evidence>
<evidence type="ECO:0000313" key="1">
    <source>
        <dbReference type="EMBL" id="RED52970.1"/>
    </source>
</evidence>
<accession>A0A3D9HU61</accession>
<comment type="caution">
    <text evidence="1">The sequence shown here is derived from an EMBL/GenBank/DDBJ whole genome shotgun (WGS) entry which is preliminary data.</text>
</comment>
<keyword evidence="2" id="KW-1185">Reference proteome</keyword>
<dbReference type="EMBL" id="QRDY01000028">
    <property type="protein sequence ID" value="RED52970.1"/>
    <property type="molecule type" value="Genomic_DNA"/>
</dbReference>
<protein>
    <submittedName>
        <fullName evidence="1">Uncharacterized protein</fullName>
    </submittedName>
</protein>
<name>A0A3D9HU61_9BACL</name>
<proteinExistence type="predicted"/>
<organism evidence="1 2">
    <name type="scientific">Cohnella lupini</name>
    <dbReference type="NCBI Taxonomy" id="1294267"/>
    <lineage>
        <taxon>Bacteria</taxon>
        <taxon>Bacillati</taxon>
        <taxon>Bacillota</taxon>
        <taxon>Bacilli</taxon>
        <taxon>Bacillales</taxon>
        <taxon>Paenibacillaceae</taxon>
        <taxon>Cohnella</taxon>
    </lineage>
</organism>
<reference evidence="1 2" key="1">
    <citation type="submission" date="2018-07" db="EMBL/GenBank/DDBJ databases">
        <title>Genomic Encyclopedia of Type Strains, Phase III (KMG-III): the genomes of soil and plant-associated and newly described type strains.</title>
        <authorList>
            <person name="Whitman W."/>
        </authorList>
    </citation>
    <scope>NUCLEOTIDE SEQUENCE [LARGE SCALE GENOMIC DNA]</scope>
    <source>
        <strain evidence="1 2">CECT 8236</strain>
    </source>
</reference>
<sequence>MKIAYQFDSNHIHICEGQLGTNIEFAITIINEELMLLGLKEVQKIFKNRATTDVLFLLYGQNQYRVIVRNETYLEFLLELKRQGLLLEVGGN</sequence>
<gene>
    <name evidence="1" type="ORF">DFP95_12827</name>
</gene>